<dbReference type="AlphaFoldDB" id="A0A975IVA3"/>
<dbReference type="EMBL" id="CP073078">
    <property type="protein sequence ID" value="QUD88575.1"/>
    <property type="molecule type" value="Genomic_DNA"/>
</dbReference>
<keyword evidence="1" id="KW-1133">Transmembrane helix</keyword>
<dbReference type="EC" id="3.4.23.43" evidence="3"/>
<name>A0A975IVA3_9CAUL</name>
<keyword evidence="4" id="KW-1185">Reference proteome</keyword>
<dbReference type="RefSeq" id="WP_211938625.1">
    <property type="nucleotide sequence ID" value="NZ_CP073078.1"/>
</dbReference>
<dbReference type="Gene3D" id="1.20.120.1220">
    <property type="match status" value="1"/>
</dbReference>
<reference evidence="3" key="1">
    <citation type="submission" date="2021-04" db="EMBL/GenBank/DDBJ databases">
        <title>The complete genome sequence of Caulobacter sp. S6.</title>
        <authorList>
            <person name="Tang Y."/>
            <person name="Ouyang W."/>
            <person name="Liu Q."/>
            <person name="Huang B."/>
            <person name="Guo Z."/>
            <person name="Lei P."/>
        </authorList>
    </citation>
    <scope>NUCLEOTIDE SEQUENCE</scope>
    <source>
        <strain evidence="3">S6</strain>
    </source>
</reference>
<dbReference type="Proteomes" id="UP000676409">
    <property type="component" value="Chromosome"/>
</dbReference>
<dbReference type="KEGG" id="caul:KCG34_01400"/>
<feature type="transmembrane region" description="Helical" evidence="1">
    <location>
        <begin position="91"/>
        <end position="120"/>
    </location>
</feature>
<feature type="domain" description="Prepilin type IV endopeptidase peptidase" evidence="2">
    <location>
        <begin position="15"/>
        <end position="114"/>
    </location>
</feature>
<keyword evidence="1" id="KW-0472">Membrane</keyword>
<dbReference type="InterPro" id="IPR000045">
    <property type="entry name" value="Prepilin_IV_endopep_pep"/>
</dbReference>
<evidence type="ECO:0000313" key="4">
    <source>
        <dbReference type="Proteomes" id="UP000676409"/>
    </source>
</evidence>
<dbReference type="Pfam" id="PF01478">
    <property type="entry name" value="Peptidase_A24"/>
    <property type="match status" value="1"/>
</dbReference>
<proteinExistence type="predicted"/>
<gene>
    <name evidence="3" type="ORF">KCG34_01400</name>
</gene>
<organism evidence="3 4">
    <name type="scientific">Phenylobacterium montanum</name>
    <dbReference type="NCBI Taxonomy" id="2823693"/>
    <lineage>
        <taxon>Bacteria</taxon>
        <taxon>Pseudomonadati</taxon>
        <taxon>Pseudomonadota</taxon>
        <taxon>Alphaproteobacteria</taxon>
        <taxon>Caulobacterales</taxon>
        <taxon>Caulobacteraceae</taxon>
        <taxon>Phenylobacterium</taxon>
    </lineage>
</organism>
<protein>
    <submittedName>
        <fullName evidence="3">Prepilin peptidase</fullName>
        <ecNumber evidence="3">3.4.23.43</ecNumber>
    </submittedName>
</protein>
<evidence type="ECO:0000313" key="3">
    <source>
        <dbReference type="EMBL" id="QUD88575.1"/>
    </source>
</evidence>
<dbReference type="GO" id="GO:0004190">
    <property type="term" value="F:aspartic-type endopeptidase activity"/>
    <property type="evidence" value="ECO:0007669"/>
    <property type="project" value="UniProtKB-EC"/>
</dbReference>
<keyword evidence="1" id="KW-0812">Transmembrane</keyword>
<feature type="transmembrane region" description="Helical" evidence="1">
    <location>
        <begin position="60"/>
        <end position="79"/>
    </location>
</feature>
<evidence type="ECO:0000259" key="2">
    <source>
        <dbReference type="Pfam" id="PF01478"/>
    </source>
</evidence>
<dbReference type="GO" id="GO:0016020">
    <property type="term" value="C:membrane"/>
    <property type="evidence" value="ECO:0007669"/>
    <property type="project" value="InterPro"/>
</dbReference>
<sequence>MPHPDFPHIAAAAGLTAILVWAAVSDIIARRIPNAAVLLVMALYGVWTVIGSGAGLGSALAAGGIGLVAGFGLYAFNIMGAGDVKLFAATALFTGLSYLPLFALATALSGGLIVVGSIIARPQRAAVMLTLKGKGDFGRGVPYGVAIAMGGAAVIWGALLGVVSPNALAVLG</sequence>
<evidence type="ECO:0000256" key="1">
    <source>
        <dbReference type="SAM" id="Phobius"/>
    </source>
</evidence>
<feature type="transmembrane region" description="Helical" evidence="1">
    <location>
        <begin position="36"/>
        <end position="54"/>
    </location>
</feature>
<accession>A0A975IVA3</accession>
<feature type="transmembrane region" description="Helical" evidence="1">
    <location>
        <begin position="140"/>
        <end position="163"/>
    </location>
</feature>
<keyword evidence="3" id="KW-0378">Hydrolase</keyword>
<feature type="transmembrane region" description="Helical" evidence="1">
    <location>
        <begin position="6"/>
        <end position="24"/>
    </location>
</feature>